<dbReference type="PANTHER" id="PTHR13315:SF1">
    <property type="entry name" value="PROTEIN TED1"/>
    <property type="match status" value="1"/>
</dbReference>
<dbReference type="GO" id="GO:0005783">
    <property type="term" value="C:endoplasmic reticulum"/>
    <property type="evidence" value="ECO:0007669"/>
    <property type="project" value="TreeGrafter"/>
</dbReference>
<accession>A0A4T0X4W7</accession>
<gene>
    <name evidence="2" type="ORF">CANINC_001573</name>
</gene>
<evidence type="ECO:0000313" key="3">
    <source>
        <dbReference type="Proteomes" id="UP000307173"/>
    </source>
</evidence>
<reference evidence="2 3" key="1">
    <citation type="journal article" date="2019" name="Front. Genet.">
        <title>Whole-Genome Sequencing of the Opportunistic Yeast Pathogen Candida inconspicua Uncovers Its Hybrid Origin.</title>
        <authorList>
            <person name="Mixao V."/>
            <person name="Hansen A.P."/>
            <person name="Saus E."/>
            <person name="Boekhout T."/>
            <person name="Lass-Florl C."/>
            <person name="Gabaldon T."/>
        </authorList>
    </citation>
    <scope>NUCLEOTIDE SEQUENCE [LARGE SCALE GENOMIC DNA]</scope>
    <source>
        <strain evidence="2 3">CBS 180</strain>
    </source>
</reference>
<keyword evidence="1" id="KW-0472">Membrane</keyword>
<dbReference type="PANTHER" id="PTHR13315">
    <property type="entry name" value="METALLO PHOSPHOESTERASE RELATED"/>
    <property type="match status" value="1"/>
</dbReference>
<dbReference type="AlphaFoldDB" id="A0A4T0X4W7"/>
<dbReference type="InterPro" id="IPR033308">
    <property type="entry name" value="PGAP5/Cdc1/Ted1"/>
</dbReference>
<proteinExistence type="predicted"/>
<dbReference type="GO" id="GO:0016020">
    <property type="term" value="C:membrane"/>
    <property type="evidence" value="ECO:0007669"/>
    <property type="project" value="GOC"/>
</dbReference>
<dbReference type="GO" id="GO:0006506">
    <property type="term" value="P:GPI anchor biosynthetic process"/>
    <property type="evidence" value="ECO:0007669"/>
    <property type="project" value="InterPro"/>
</dbReference>
<keyword evidence="3" id="KW-1185">Reference proteome</keyword>
<dbReference type="SUPFAM" id="SSF56300">
    <property type="entry name" value="Metallo-dependent phosphatases"/>
    <property type="match status" value="1"/>
</dbReference>
<protein>
    <recommendedName>
        <fullName evidence="4">Calcineurin-like phosphoesterase domain-containing protein</fullName>
    </recommendedName>
</protein>
<evidence type="ECO:0000313" key="2">
    <source>
        <dbReference type="EMBL" id="TID29824.1"/>
    </source>
</evidence>
<dbReference type="Proteomes" id="UP000307173">
    <property type="component" value="Unassembled WGS sequence"/>
</dbReference>
<organism evidence="2 3">
    <name type="scientific">Pichia inconspicua</name>
    <dbReference type="NCBI Taxonomy" id="52247"/>
    <lineage>
        <taxon>Eukaryota</taxon>
        <taxon>Fungi</taxon>
        <taxon>Dikarya</taxon>
        <taxon>Ascomycota</taxon>
        <taxon>Saccharomycotina</taxon>
        <taxon>Pichiomycetes</taxon>
        <taxon>Pichiales</taxon>
        <taxon>Pichiaceae</taxon>
        <taxon>Pichia</taxon>
    </lineage>
</organism>
<comment type="caution">
    <text evidence="2">The sequence shown here is derived from an EMBL/GenBank/DDBJ whole genome shotgun (WGS) entry which is preliminary data.</text>
</comment>
<name>A0A4T0X4W7_9ASCO</name>
<dbReference type="OrthoDB" id="9984693at2759"/>
<evidence type="ECO:0000256" key="1">
    <source>
        <dbReference type="ARBA" id="ARBA00023136"/>
    </source>
</evidence>
<dbReference type="InterPro" id="IPR029052">
    <property type="entry name" value="Metallo-depent_PP-like"/>
</dbReference>
<dbReference type="EMBL" id="SELW01000234">
    <property type="protein sequence ID" value="TID29824.1"/>
    <property type="molecule type" value="Genomic_DNA"/>
</dbReference>
<evidence type="ECO:0008006" key="4">
    <source>
        <dbReference type="Google" id="ProtNLM"/>
    </source>
</evidence>
<sequence length="479" mass="56306">MRLLQKLATVTTVLAILLNVYIYTYPSLDSQKCYWKYEYRNLDDLNSIQRAIVSIPYIGDLYKQHFIPEDENILKGILDGPRDIRMMAVGDPQINGNWPSTPYIKRLDNFGNDYYLRHIYHVMKQRLHPDYVAMMGDLLSSQWLGDSEFFNRTRRLVQRSFVQPREQCLTQLEIIEKHENIDWMEFLHEFQTALGEDYFRTPEPYHHENVLDWTNGTFIDPETGKNTEPLFLNVTGNHDIGYGDTTFQHMARWKKLYGDVNYWIEYDNDTDHPWRIVMLNSLALDGPCLEQDFYDYTWQFVKTLKRRPYNGSTILLTHVPMYKREGLCHDGPNFEYYAASGCHGCHPDRVGLLKSQNHLSESTSQKVMDAVFGTSKSGIILTGHDHYGCDNFYNYNNSTEEWVASKEIESEKWVREITVRSIMGDYQGAMGIMTGHFDKENKLWEFDYSECRFVVQHVWWAAQITLLLAVLFNTLSFFC</sequence>